<dbReference type="PANTHER" id="PTHR35145:SF1">
    <property type="entry name" value="CYTOPLASMIC PROTEIN"/>
    <property type="match status" value="1"/>
</dbReference>
<dbReference type="Gene3D" id="3.90.1150.30">
    <property type="match status" value="1"/>
</dbReference>
<dbReference type="PANTHER" id="PTHR35145">
    <property type="entry name" value="CYTOPLASMIC PROTEIN-RELATED"/>
    <property type="match status" value="1"/>
</dbReference>
<dbReference type="InterPro" id="IPR038056">
    <property type="entry name" value="YjbR-like_sf"/>
</dbReference>
<dbReference type="InterPro" id="IPR007351">
    <property type="entry name" value="YjbR"/>
</dbReference>
<dbReference type="GO" id="GO:0003677">
    <property type="term" value="F:DNA binding"/>
    <property type="evidence" value="ECO:0007669"/>
    <property type="project" value="UniProtKB-KW"/>
</dbReference>
<dbReference type="RefSeq" id="WP_285805654.1">
    <property type="nucleotide sequence ID" value="NZ_CP127389.1"/>
</dbReference>
<dbReference type="InterPro" id="IPR058532">
    <property type="entry name" value="YjbR/MT2646/Rv2570-like"/>
</dbReference>
<sequence>MQRSDLIEYIKNNYGSDPEYLWRKYPNYVVFRHSGNTKWFAAIIDVSADKLHSGDANTIIDVINVKIRPELVGSLRLKDGIFPGYHMNKEHWVSIKLNDGIDETELKSLIDESYRLTQ</sequence>
<dbReference type="Pfam" id="PF04237">
    <property type="entry name" value="YjbR"/>
    <property type="match status" value="1"/>
</dbReference>
<reference evidence="1 2" key="1">
    <citation type="submission" date="2023-06" db="EMBL/GenBank/DDBJ databases">
        <title>Proteus appendicitidis sp. nov., isolated from the appendiceal pus of an appendicitis patient in Yongzhou, China.</title>
        <authorList>
            <person name="Cai X."/>
        </authorList>
    </citation>
    <scope>NUCLEOTIDE SEQUENCE [LARGE SCALE GENOMIC DNA]</scope>
    <source>
        <strain evidence="1 2">HZ0627</strain>
    </source>
</reference>
<evidence type="ECO:0000313" key="2">
    <source>
        <dbReference type="Proteomes" id="UP001226651"/>
    </source>
</evidence>
<dbReference type="Proteomes" id="UP001226651">
    <property type="component" value="Chromosome"/>
</dbReference>
<keyword evidence="1" id="KW-0238">DNA-binding</keyword>
<protein>
    <submittedName>
        <fullName evidence="1">MmcQ/YjbR family DNA-binding protein</fullName>
    </submittedName>
</protein>
<evidence type="ECO:0000313" key="1">
    <source>
        <dbReference type="EMBL" id="WIV89819.1"/>
    </source>
</evidence>
<organism evidence="1 2">
    <name type="scientific">Proteus appendicitidis</name>
    <dbReference type="NCBI Taxonomy" id="3034648"/>
    <lineage>
        <taxon>Bacteria</taxon>
        <taxon>Pseudomonadati</taxon>
        <taxon>Pseudomonadota</taxon>
        <taxon>Gammaproteobacteria</taxon>
        <taxon>Enterobacterales</taxon>
        <taxon>Morganellaceae</taxon>
        <taxon>Proteus</taxon>
    </lineage>
</organism>
<dbReference type="SUPFAM" id="SSF142906">
    <property type="entry name" value="YjbR-like"/>
    <property type="match status" value="1"/>
</dbReference>
<gene>
    <name evidence="1" type="ORF">QQS39_07400</name>
</gene>
<dbReference type="EMBL" id="CP127389">
    <property type="protein sequence ID" value="WIV89819.1"/>
    <property type="molecule type" value="Genomic_DNA"/>
</dbReference>
<proteinExistence type="predicted"/>
<accession>A0ABY8YBM1</accession>
<name>A0ABY8YBM1_9GAMM</name>
<keyword evidence="2" id="KW-1185">Reference proteome</keyword>